<feature type="compositionally biased region" description="Polar residues" evidence="12">
    <location>
        <begin position="687"/>
        <end position="699"/>
    </location>
</feature>
<dbReference type="GO" id="GO:0008270">
    <property type="term" value="F:zinc ion binding"/>
    <property type="evidence" value="ECO:0007669"/>
    <property type="project" value="UniProtKB-UniRule"/>
</dbReference>
<dbReference type="SMART" id="SM01333">
    <property type="entry name" value="Tet_JBP"/>
    <property type="match status" value="1"/>
</dbReference>
<dbReference type="GO" id="GO:0045944">
    <property type="term" value="P:positive regulation of transcription by RNA polymerase II"/>
    <property type="evidence" value="ECO:0007669"/>
    <property type="project" value="TreeGrafter"/>
</dbReference>
<dbReference type="GO" id="GO:0016055">
    <property type="term" value="P:Wnt signaling pathway"/>
    <property type="evidence" value="ECO:0007669"/>
    <property type="project" value="Ensembl"/>
</dbReference>
<gene>
    <name evidence="14" type="primary">tet2</name>
</gene>
<dbReference type="PANTHER" id="PTHR23358:SF3">
    <property type="entry name" value="METHYLCYTOSINE DIOXYGENASE TET2"/>
    <property type="match status" value="1"/>
</dbReference>
<feature type="region of interest" description="Disordered" evidence="12">
    <location>
        <begin position="582"/>
        <end position="699"/>
    </location>
</feature>
<comment type="catalytic activity">
    <reaction evidence="9 11">
        <text>a 5-formyl-2'-deoxycytidine in DNA + 2-oxoglutarate + O2 = a 5-carboxyl-2'-deoxycytidine in DNA + succinate + CO2 + H(+)</text>
        <dbReference type="Rhea" id="RHEA:53832"/>
        <dbReference type="Rhea" id="RHEA-COMP:13656"/>
        <dbReference type="Rhea" id="RHEA-COMP:13657"/>
        <dbReference type="ChEBI" id="CHEBI:15378"/>
        <dbReference type="ChEBI" id="CHEBI:15379"/>
        <dbReference type="ChEBI" id="CHEBI:16526"/>
        <dbReference type="ChEBI" id="CHEBI:16810"/>
        <dbReference type="ChEBI" id="CHEBI:30031"/>
        <dbReference type="ChEBI" id="CHEBI:137731"/>
        <dbReference type="ChEBI" id="CHEBI:137732"/>
        <dbReference type="EC" id="1.14.11.80"/>
    </reaction>
</comment>
<dbReference type="GO" id="GO:0141166">
    <property type="term" value="P:chromosomal 5-methylcytosine DNA demethylation pathway"/>
    <property type="evidence" value="ECO:0007669"/>
    <property type="project" value="UniProtKB-UniRule"/>
</dbReference>
<feature type="region of interest" description="Disordered" evidence="12">
    <location>
        <begin position="350"/>
        <end position="543"/>
    </location>
</feature>
<comment type="cofactor">
    <cofactor evidence="11">
        <name>Zn(2+)</name>
        <dbReference type="ChEBI" id="CHEBI:29105"/>
    </cofactor>
    <text evidence="11">The zinc ions have a structural role.</text>
</comment>
<dbReference type="GO" id="GO:0070579">
    <property type="term" value="F:DNA 5-methylcytosine dioxygenase activity"/>
    <property type="evidence" value="ECO:0007669"/>
    <property type="project" value="UniProtKB-UniRule"/>
</dbReference>
<feature type="compositionally biased region" description="Low complexity" evidence="12">
    <location>
        <begin position="504"/>
        <end position="521"/>
    </location>
</feature>
<dbReference type="Proteomes" id="UP000005226">
    <property type="component" value="Chromosome 17"/>
</dbReference>
<evidence type="ECO:0000256" key="12">
    <source>
        <dbReference type="SAM" id="MobiDB-lite"/>
    </source>
</evidence>
<feature type="compositionally biased region" description="Polar residues" evidence="12">
    <location>
        <begin position="445"/>
        <end position="463"/>
    </location>
</feature>
<dbReference type="InParanoid" id="A0A3B5JZF0"/>
<comment type="cofactor">
    <cofactor evidence="11">
        <name>Fe(2+)</name>
        <dbReference type="ChEBI" id="CHEBI:29033"/>
    </cofactor>
    <text evidence="11">Binds 1 Fe(2+) ion per subunit.</text>
</comment>
<keyword evidence="7 11" id="KW-0560">Oxidoreductase</keyword>
<sequence length="1770" mass="197577">MERKQARHETEESLILAQFGSSHISHKFQNGGPSTEGESLQISGEGNWNHYKPGTGANSMKRQRENSNGPASVEGLFDQASYMIKGELINGELKHALDDQAIRVHQHKKIKINSENDNVSSNLADAFPDFKATEFKCNTQQTDLLLDKRNCHLPNGDIFRPPRSKQVSTPNNAGSPSSTSENTPGDLLEKTLSQYYPDQVSIAQQASSPQLVVVNGSIANKFPSENAKSHSSTSGSPGSAQIPNSQKLQLRASGNNEGGNNYDSANYIMNGYSKEFQADRQHQEQQFQQQLSSYSEQKMSTGQLPGMFPSRNVGNGSPQHQNGPQHYPDDTNPQLIYPEMNQEFLEGNAKLQPPVTGGYKSYDSSKLQKMGQKEEPSNGQHHSMGRGQQYGIQTQTLKQNSRIPEDRAGYIQPSPTDLENGMESNAQQRVNLSPSTPHQRGWPDLNSSRSHQQPASDQLSQVQEQDRWREFPSKLQSDQQIVNPQVHNQISEPKPTQRFQTQRSFTDSNQQSNSFQQQQQDCIPTQRHCAPTQRNTAPEWQHTDSKALEQHTVPPNEHTMQSEHLCDDPDLRDILSAGFSATPQQQHCHLQRPLSHPPQFDDQQLKSPDYRPRSQPQPGHHQVQPNQLLQNSSGQSNNPLFSYNTSPEIQQQQRLYSPIPNSGTNNLKQFQPQRPNNQCHQPDHADISQTSTQSQPHLPQNMQNQQLSTQIFPKAEQKLSCTQFQRGPQLPLRPTGPHGSFQRHTALRTHLLQKQERQGPPHHLQSINDPRHNFGTMRMENKPRFDLPGASQQRQNLQMQESAMGGIQIKQENQQFLCEQNKRQGSILASMEQNLRQYQLSPVFEKKSLVINSSNKVKVESSGPVTVLSTNTELGGMEVSLKKAPNLTPKKEHLLQSFLDSPIKLLDTPIKNLLDTPLKTQYDIASCHCVEQISEKDEGPYYTHLGSAPSVPGIRELMEKRSGITGSAIRIEKVVYTGKEGKSTQGCPIAKWVIRRGSEEEKILVLVRERTGHTCNTACIIVVILVWEGILPNLADRLYHELSDTLRKHGALTQRRCAHNEERTCACQGLNPEACGASFSFGCSWSMYYNGCKFARSKNPRKFKLLGDDMKEEERLEQNFQSLATLLGPLYKSLAPEAYGNQVEHEQRGLDCRLGHKEGRPFSGVTACMDFCAHAHRDLHNMQGGSTVVCTLTKEDNREIGKIPDDEQLHVLPLYKASNTDEFGSEEGQQEKIKSGAIQVLSAFRRQVRMLAEPAKSCRQKKLDAKKAAANKNAMLDSANEKEKALLAKTKANKYCWGFFVWTFFQNMKQYLVFFCCTLGAVGAILQSGHQMHPSGTQQQQLQHENIRSPFPGSMNAAGYPRFPDHQMLFPSTSKPGSMYSPQSQTPSSPFTSPLRVPNSYMNGSNRPYAGYQCNGGMPLDNFHPYYAPNPKQLDMYRQQRPALNSEQQYGIHQRYGVNYPPVYGEAGLQVNGYNPCGIRPLTPVRPFSPYGANGASDPRLVDPLSRTPSTHEGLDYTAAASKGNQFGGYPNSYLSRSPQVLPPGQDPFHMQIKTEIGIPHPNSHPLSSQIGGGCLNSDTKSGLDLPNGRLVASGIKQEPGMPQTPTTPQKPELWSDNEHNFLDPEIGGVAVAPSHGSVLIECAKRELHATTPIKNPDRNHPTRISLVFYQHKNLNEAKHGLAMWEAKMAEKAREKEEDAERNGGEGTPSKGKKGVKREHPESSESTAEPPYKRFIKALAEGSASCTTNTWVNTAPYAFTKVTGPYSHFV</sequence>
<feature type="compositionally biased region" description="Polar residues" evidence="12">
    <location>
        <begin position="413"/>
        <end position="438"/>
    </location>
</feature>
<comment type="function">
    <text evidence="11">Dioxygenase that catalyzes the conversion of the modified genomic base 5-methylcytosine (5mC) into 5-hydroxymethylcytosine (5hmC) and plays a key role in epigenetic chromatin reprogramming during embryonic development.</text>
</comment>
<feature type="compositionally biased region" description="Polar residues" evidence="12">
    <location>
        <begin position="390"/>
        <end position="402"/>
    </location>
</feature>
<protein>
    <recommendedName>
        <fullName evidence="11">Methylcytosine dioxygenase TET</fullName>
        <ecNumber evidence="11">1.14.11.80</ecNumber>
    </recommendedName>
</protein>
<feature type="compositionally biased region" description="Low complexity" evidence="12">
    <location>
        <begin position="229"/>
        <end position="239"/>
    </location>
</feature>
<comment type="catalytic activity">
    <reaction evidence="11">
        <text>a 5-methyl-2'-deoxycytidine in DNA + 2-oxoglutarate + O2 = a 5-hydroxymethyl-2'-deoxycytidine in DNA + succinate + CO2</text>
        <dbReference type="Rhea" id="RHEA:52636"/>
        <dbReference type="Rhea" id="RHEA-COMP:11370"/>
        <dbReference type="Rhea" id="RHEA-COMP:13315"/>
        <dbReference type="ChEBI" id="CHEBI:15379"/>
        <dbReference type="ChEBI" id="CHEBI:16526"/>
        <dbReference type="ChEBI" id="CHEBI:16810"/>
        <dbReference type="ChEBI" id="CHEBI:30031"/>
        <dbReference type="ChEBI" id="CHEBI:85454"/>
        <dbReference type="ChEBI" id="CHEBI:136731"/>
        <dbReference type="EC" id="1.14.11.80"/>
    </reaction>
</comment>
<evidence type="ECO:0000256" key="11">
    <source>
        <dbReference type="RuleBase" id="RU367064"/>
    </source>
</evidence>
<dbReference type="GeneTree" id="ENSGT00940000160003"/>
<keyword evidence="3" id="KW-0158">Chromosome</keyword>
<dbReference type="GO" id="GO:0007219">
    <property type="term" value="P:Notch signaling pathway"/>
    <property type="evidence" value="ECO:0007669"/>
    <property type="project" value="Ensembl"/>
</dbReference>
<dbReference type="GO" id="GO:0098508">
    <property type="term" value="P:endothelial to hematopoietic transition"/>
    <property type="evidence" value="ECO:0007669"/>
    <property type="project" value="Ensembl"/>
</dbReference>
<dbReference type="Pfam" id="PF12851">
    <property type="entry name" value="Tet_JBP"/>
    <property type="match status" value="1"/>
</dbReference>
<dbReference type="GO" id="GO:0040029">
    <property type="term" value="P:epigenetic regulation of gene expression"/>
    <property type="evidence" value="ECO:0007669"/>
    <property type="project" value="InterPro"/>
</dbReference>
<dbReference type="GO" id="GO:0005694">
    <property type="term" value="C:chromosome"/>
    <property type="evidence" value="ECO:0007669"/>
    <property type="project" value="UniProtKB-SubCell"/>
</dbReference>
<name>A0A3B5JZF0_TAKRU</name>
<dbReference type="GO" id="GO:0002244">
    <property type="term" value="P:hematopoietic progenitor cell differentiation"/>
    <property type="evidence" value="ECO:0007669"/>
    <property type="project" value="Ensembl"/>
</dbReference>
<feature type="region of interest" description="Disordered" evidence="12">
    <location>
        <begin position="155"/>
        <end position="186"/>
    </location>
</feature>
<feature type="region of interest" description="Disordered" evidence="12">
    <location>
        <begin position="223"/>
        <end position="245"/>
    </location>
</feature>
<feature type="region of interest" description="Disordered" evidence="12">
    <location>
        <begin position="1693"/>
        <end position="1731"/>
    </location>
</feature>
<evidence type="ECO:0000256" key="6">
    <source>
        <dbReference type="ARBA" id="ARBA00022964"/>
    </source>
</evidence>
<feature type="domain" description="Methylcytosine dioxygenase TET1-3 oxygenase" evidence="13">
    <location>
        <begin position="1084"/>
        <end position="1673"/>
    </location>
</feature>
<feature type="compositionally biased region" description="Basic and acidic residues" evidence="12">
    <location>
        <begin position="1693"/>
        <end position="1704"/>
    </location>
</feature>
<dbReference type="GO" id="GO:0005634">
    <property type="term" value="C:nucleus"/>
    <property type="evidence" value="ECO:0007669"/>
    <property type="project" value="UniProtKB-UniRule"/>
</dbReference>
<evidence type="ECO:0000256" key="10">
    <source>
        <dbReference type="ARBA" id="ARBA00049431"/>
    </source>
</evidence>
<dbReference type="InterPro" id="IPR024779">
    <property type="entry name" value="2OGFeDO_JBP1/TET_oxygenase_dom"/>
</dbReference>
<evidence type="ECO:0000256" key="1">
    <source>
        <dbReference type="ARBA" id="ARBA00004286"/>
    </source>
</evidence>
<reference evidence="14" key="2">
    <citation type="submission" date="2025-08" db="UniProtKB">
        <authorList>
            <consortium name="Ensembl"/>
        </authorList>
    </citation>
    <scope>IDENTIFICATION</scope>
</reference>
<evidence type="ECO:0000256" key="7">
    <source>
        <dbReference type="ARBA" id="ARBA00023002"/>
    </source>
</evidence>
<feature type="compositionally biased region" description="Polar residues" evidence="12">
    <location>
        <begin position="474"/>
        <end position="491"/>
    </location>
</feature>
<keyword evidence="15" id="KW-1185">Reference proteome</keyword>
<keyword evidence="6 11" id="KW-0223">Dioxygenase</keyword>
<dbReference type="Ensembl" id="ENSTRUT00000050711.2">
    <property type="protein sequence ID" value="ENSTRUP00000048430.2"/>
    <property type="gene ID" value="ENSTRUG00000025759.2"/>
</dbReference>
<keyword evidence="4 11" id="KW-0479">Metal-binding</keyword>
<keyword evidence="5 11" id="KW-0862">Zinc</keyword>
<dbReference type="STRING" id="31033.ENSTRUP00000048430"/>
<dbReference type="GO" id="GO:0071425">
    <property type="term" value="P:hematopoietic stem cell proliferation"/>
    <property type="evidence" value="ECO:0007669"/>
    <property type="project" value="Ensembl"/>
</dbReference>
<evidence type="ECO:0000259" key="13">
    <source>
        <dbReference type="SMART" id="SM01333"/>
    </source>
</evidence>
<evidence type="ECO:0000256" key="2">
    <source>
        <dbReference type="ARBA" id="ARBA00007502"/>
    </source>
</evidence>
<feature type="compositionally biased region" description="Polar residues" evidence="12">
    <location>
        <begin position="623"/>
        <end position="680"/>
    </location>
</feature>
<reference evidence="14 15" key="1">
    <citation type="journal article" date="2011" name="Genome Biol. Evol.">
        <title>Integration of the genetic map and genome assembly of fugu facilitates insights into distinct features of genome evolution in teleosts and mammals.</title>
        <authorList>
            <person name="Kai W."/>
            <person name="Kikuchi K."/>
            <person name="Tohari S."/>
            <person name="Chew A.K."/>
            <person name="Tay A."/>
            <person name="Fujiwara A."/>
            <person name="Hosoya S."/>
            <person name="Suetake H."/>
            <person name="Naruse K."/>
            <person name="Brenner S."/>
            <person name="Suzuki Y."/>
            <person name="Venkatesh B."/>
        </authorList>
    </citation>
    <scope>NUCLEOTIDE SEQUENCE [LARGE SCALE GENOMIC DNA]</scope>
</reference>
<evidence type="ECO:0000256" key="3">
    <source>
        <dbReference type="ARBA" id="ARBA00022454"/>
    </source>
</evidence>
<feature type="compositionally biased region" description="Polar residues" evidence="12">
    <location>
        <begin position="165"/>
        <end position="183"/>
    </location>
</feature>
<dbReference type="InterPro" id="IPR046942">
    <property type="entry name" value="TET_oxygenase"/>
</dbReference>
<dbReference type="InterPro" id="IPR040175">
    <property type="entry name" value="TET1/2/3"/>
</dbReference>
<evidence type="ECO:0000313" key="14">
    <source>
        <dbReference type="Ensembl" id="ENSTRUP00000048430.2"/>
    </source>
</evidence>
<evidence type="ECO:0000256" key="8">
    <source>
        <dbReference type="ARBA" id="ARBA00023004"/>
    </source>
</evidence>
<dbReference type="OMA" id="QQPNNHC"/>
<accession>A0A3B5JZF0</accession>
<evidence type="ECO:0000313" key="15">
    <source>
        <dbReference type="Proteomes" id="UP000005226"/>
    </source>
</evidence>
<evidence type="ECO:0000256" key="5">
    <source>
        <dbReference type="ARBA" id="ARBA00022833"/>
    </source>
</evidence>
<dbReference type="GO" id="GO:0060319">
    <property type="term" value="P:primitive erythrocyte differentiation"/>
    <property type="evidence" value="ECO:0007669"/>
    <property type="project" value="Ensembl"/>
</dbReference>
<dbReference type="GO" id="GO:0035516">
    <property type="term" value="F:broad specificity oxidative DNA demethylase activity"/>
    <property type="evidence" value="ECO:0007669"/>
    <property type="project" value="Ensembl"/>
</dbReference>
<comment type="similarity">
    <text evidence="2 11">Belongs to the TET family.</text>
</comment>
<dbReference type="EC" id="1.14.11.80" evidence="11"/>
<comment type="catalytic activity">
    <reaction evidence="10 11">
        <text>a 5-hydroxymethyl-2'-deoxycytidine in DNA + 2-oxoglutarate + O2 = a 5-formyl-2'-deoxycytidine in DNA + succinate + CO2 + H2O</text>
        <dbReference type="Rhea" id="RHEA:53828"/>
        <dbReference type="Rhea" id="RHEA-COMP:13315"/>
        <dbReference type="Rhea" id="RHEA-COMP:13656"/>
        <dbReference type="ChEBI" id="CHEBI:15377"/>
        <dbReference type="ChEBI" id="CHEBI:15379"/>
        <dbReference type="ChEBI" id="CHEBI:16526"/>
        <dbReference type="ChEBI" id="CHEBI:16810"/>
        <dbReference type="ChEBI" id="CHEBI:30031"/>
        <dbReference type="ChEBI" id="CHEBI:136731"/>
        <dbReference type="ChEBI" id="CHEBI:137731"/>
        <dbReference type="EC" id="1.14.11.80"/>
    </reaction>
</comment>
<keyword evidence="8 11" id="KW-0408">Iron</keyword>
<dbReference type="PANTHER" id="PTHR23358">
    <property type="entry name" value="METHYLCYTOSINE DIOXYGENASE TET"/>
    <property type="match status" value="1"/>
</dbReference>
<evidence type="ECO:0000256" key="9">
    <source>
        <dbReference type="ARBA" id="ARBA00047840"/>
    </source>
</evidence>
<proteinExistence type="inferred from homology"/>
<comment type="subcellular location">
    <subcellularLocation>
        <location evidence="1">Chromosome</location>
    </subcellularLocation>
</comment>
<reference evidence="14" key="3">
    <citation type="submission" date="2025-09" db="UniProtKB">
        <authorList>
            <consortium name="Ensembl"/>
        </authorList>
    </citation>
    <scope>IDENTIFICATION</scope>
</reference>
<evidence type="ECO:0000256" key="4">
    <source>
        <dbReference type="ARBA" id="ARBA00022723"/>
    </source>
</evidence>
<organism evidence="14 15">
    <name type="scientific">Takifugu rubripes</name>
    <name type="common">Japanese pufferfish</name>
    <name type="synonym">Fugu rubripes</name>
    <dbReference type="NCBI Taxonomy" id="31033"/>
    <lineage>
        <taxon>Eukaryota</taxon>
        <taxon>Metazoa</taxon>
        <taxon>Chordata</taxon>
        <taxon>Craniata</taxon>
        <taxon>Vertebrata</taxon>
        <taxon>Euteleostomi</taxon>
        <taxon>Actinopterygii</taxon>
        <taxon>Neopterygii</taxon>
        <taxon>Teleostei</taxon>
        <taxon>Neoteleostei</taxon>
        <taxon>Acanthomorphata</taxon>
        <taxon>Eupercaria</taxon>
        <taxon>Tetraodontiformes</taxon>
        <taxon>Tetradontoidea</taxon>
        <taxon>Tetraodontidae</taxon>
        <taxon>Takifugu</taxon>
    </lineage>
</organism>
<dbReference type="FunCoup" id="A0A3B5JZF0">
    <property type="interactions" value="899"/>
</dbReference>